<proteinExistence type="predicted"/>
<dbReference type="Pfam" id="PF00004">
    <property type="entry name" value="AAA"/>
    <property type="match status" value="1"/>
</dbReference>
<dbReference type="SUPFAM" id="SSF52540">
    <property type="entry name" value="P-loop containing nucleoside triphosphate hydrolases"/>
    <property type="match status" value="1"/>
</dbReference>
<keyword evidence="1" id="KW-0472">Membrane</keyword>
<feature type="domain" description="ATPase AAA-type core" evidence="2">
    <location>
        <begin position="99"/>
        <end position="148"/>
    </location>
</feature>
<accession>A0A0F5PR17</accession>
<keyword evidence="3" id="KW-0378">Hydrolase</keyword>
<keyword evidence="1" id="KW-1133">Transmembrane helix</keyword>
<dbReference type="EMBL" id="ABXP02000017">
    <property type="protein sequence ID" value="KKC30851.1"/>
    <property type="molecule type" value="Genomic_DNA"/>
</dbReference>
<dbReference type="AlphaFoldDB" id="A0A0F5PR17"/>
<reference evidence="3 4" key="2">
    <citation type="journal article" date="2015" name="BMC Genomics">
        <title>Analysis of three genomes within the thermophilic bacterial species Caldanaerobacter subterraneus with a focus on carbon monoxide dehydrogenase evolution and hydrolase diversity.</title>
        <authorList>
            <person name="Sant'Anna F.H."/>
            <person name="Lebedinsky A.V."/>
            <person name="Sokolova T.G."/>
            <person name="Robb F.T."/>
            <person name="Gonzalez J.M."/>
        </authorList>
    </citation>
    <scope>NUCLEOTIDE SEQUENCE [LARGE SCALE GENOMIC DNA]</scope>
    <source>
        <strain evidence="3 4">DSM 12653</strain>
    </source>
</reference>
<evidence type="ECO:0000256" key="1">
    <source>
        <dbReference type="SAM" id="Phobius"/>
    </source>
</evidence>
<dbReference type="GO" id="GO:0006508">
    <property type="term" value="P:proteolysis"/>
    <property type="evidence" value="ECO:0007669"/>
    <property type="project" value="UniProtKB-KW"/>
</dbReference>
<dbReference type="InterPro" id="IPR027417">
    <property type="entry name" value="P-loop_NTPase"/>
</dbReference>
<organism evidence="3 4">
    <name type="scientific">Caldanaerobacter subterraneus subsp. pacificus DSM 12653</name>
    <dbReference type="NCBI Taxonomy" id="391606"/>
    <lineage>
        <taxon>Bacteria</taxon>
        <taxon>Bacillati</taxon>
        <taxon>Bacillota</taxon>
        <taxon>Clostridia</taxon>
        <taxon>Thermoanaerobacterales</taxon>
        <taxon>Thermoanaerobacteraceae</taxon>
        <taxon>Caldanaerobacter</taxon>
    </lineage>
</organism>
<dbReference type="PANTHER" id="PTHR23076:SF97">
    <property type="entry name" value="ATP-DEPENDENT ZINC METALLOPROTEASE YME1L1"/>
    <property type="match status" value="1"/>
</dbReference>
<evidence type="ECO:0000259" key="2">
    <source>
        <dbReference type="Pfam" id="PF00004"/>
    </source>
</evidence>
<reference evidence="4" key="3">
    <citation type="submission" date="2015-02" db="EMBL/GenBank/DDBJ databases">
        <title>Genome analysis of three genomes within the thermophilic hydrogenogenic bacterial species Caldanaerobacter subterraneus.</title>
        <authorList>
            <person name="Sant'Anna F.H."/>
            <person name="Lebedinsky A."/>
            <person name="Sokolova T."/>
            <person name="Robb F.T."/>
            <person name="Gonzalez J.M."/>
        </authorList>
    </citation>
    <scope>NUCLEOTIDE SEQUENCE [LARGE SCALE GENOMIC DNA]</scope>
    <source>
        <strain evidence="4">DSM 12653</strain>
    </source>
</reference>
<name>A0A0F5PR17_9THEO</name>
<keyword evidence="1" id="KW-0812">Transmembrane</keyword>
<reference evidence="3 4" key="1">
    <citation type="submission" date="2008-07" db="EMBL/GenBank/DDBJ databases">
        <authorList>
            <person name="Gonzalez J."/>
            <person name="Sokolova T."/>
            <person name="Ferriera S."/>
            <person name="Johnson J."/>
            <person name="Kravitz S."/>
            <person name="Beeson K."/>
            <person name="Sutton G."/>
            <person name="Rogers Y.-H."/>
            <person name="Friedman R."/>
            <person name="Frazier M."/>
            <person name="Venter J.C."/>
        </authorList>
    </citation>
    <scope>NUCLEOTIDE SEQUENCE [LARGE SCALE GENOMIC DNA]</scope>
    <source>
        <strain evidence="3 4">DSM 12653</strain>
    </source>
</reference>
<dbReference type="Gene3D" id="3.40.50.300">
    <property type="entry name" value="P-loop containing nucleotide triphosphate hydrolases"/>
    <property type="match status" value="1"/>
</dbReference>
<dbReference type="GO" id="GO:0016887">
    <property type="term" value="F:ATP hydrolysis activity"/>
    <property type="evidence" value="ECO:0007669"/>
    <property type="project" value="InterPro"/>
</dbReference>
<evidence type="ECO:0000313" key="3">
    <source>
        <dbReference type="EMBL" id="KKC30851.1"/>
    </source>
</evidence>
<sequence length="148" mass="15877">MVREILLGIAIAFTIFAAFLGINVMPIVFLMAAFLLLSHLIENRGLVPANKNIVNPESEVSFEDIGGQNTAISELKEALDFVVNKEKIAQMGIPPIKGILLIGPPGTGKTLLAKAAAKYTNSSFIATSGNEFIEMYAGVGALKVRRLF</sequence>
<dbReference type="GO" id="GO:0005524">
    <property type="term" value="F:ATP binding"/>
    <property type="evidence" value="ECO:0007669"/>
    <property type="project" value="InterPro"/>
</dbReference>
<evidence type="ECO:0000313" key="4">
    <source>
        <dbReference type="Proteomes" id="UP000010146"/>
    </source>
</evidence>
<protein>
    <submittedName>
        <fullName evidence="3">ATP-dependent Zn protease</fullName>
    </submittedName>
</protein>
<keyword evidence="3" id="KW-0645">Protease</keyword>
<feature type="transmembrane region" description="Helical" evidence="1">
    <location>
        <begin position="6"/>
        <end position="37"/>
    </location>
</feature>
<dbReference type="PANTHER" id="PTHR23076">
    <property type="entry name" value="METALLOPROTEASE M41 FTSH"/>
    <property type="match status" value="1"/>
</dbReference>
<gene>
    <name evidence="3" type="ORF">CDSM653_00101</name>
</gene>
<comment type="caution">
    <text evidence="3">The sequence shown here is derived from an EMBL/GenBank/DDBJ whole genome shotgun (WGS) entry which is preliminary data.</text>
</comment>
<dbReference type="Proteomes" id="UP000010146">
    <property type="component" value="Unassembled WGS sequence"/>
</dbReference>
<dbReference type="GO" id="GO:0004176">
    <property type="term" value="F:ATP-dependent peptidase activity"/>
    <property type="evidence" value="ECO:0007669"/>
    <property type="project" value="TreeGrafter"/>
</dbReference>
<dbReference type="InterPro" id="IPR003959">
    <property type="entry name" value="ATPase_AAA_core"/>
</dbReference>